<dbReference type="PROSITE" id="PS51833">
    <property type="entry name" value="HDOD"/>
    <property type="match status" value="1"/>
</dbReference>
<dbReference type="PANTHER" id="PTHR33525:SF6">
    <property type="entry name" value="HDOD DOMAIN-CONTAINING PROTEIN"/>
    <property type="match status" value="1"/>
</dbReference>
<dbReference type="InterPro" id="IPR013976">
    <property type="entry name" value="HDOD"/>
</dbReference>
<proteinExistence type="predicted"/>
<dbReference type="EMBL" id="BNCK01000002">
    <property type="protein sequence ID" value="GHF86011.1"/>
    <property type="molecule type" value="Genomic_DNA"/>
</dbReference>
<accession>A0A919EJ02</accession>
<reference evidence="2" key="2">
    <citation type="submission" date="2020-09" db="EMBL/GenBank/DDBJ databases">
        <authorList>
            <person name="Sun Q."/>
            <person name="Kim S."/>
        </authorList>
    </citation>
    <scope>NUCLEOTIDE SEQUENCE</scope>
    <source>
        <strain evidence="2">KCTC 42731</strain>
    </source>
</reference>
<evidence type="ECO:0000313" key="2">
    <source>
        <dbReference type="EMBL" id="GHF86011.1"/>
    </source>
</evidence>
<reference evidence="2" key="1">
    <citation type="journal article" date="2014" name="Int. J. Syst. Evol. Microbiol.">
        <title>Complete genome sequence of Corynebacterium casei LMG S-19264T (=DSM 44701T), isolated from a smear-ripened cheese.</title>
        <authorList>
            <consortium name="US DOE Joint Genome Institute (JGI-PGF)"/>
            <person name="Walter F."/>
            <person name="Albersmeier A."/>
            <person name="Kalinowski J."/>
            <person name="Ruckert C."/>
        </authorList>
    </citation>
    <scope>NUCLEOTIDE SEQUENCE</scope>
    <source>
        <strain evidence="2">KCTC 42731</strain>
    </source>
</reference>
<dbReference type="RefSeq" id="WP_189768289.1">
    <property type="nucleotide sequence ID" value="NZ_BNCK01000002.1"/>
</dbReference>
<feature type="domain" description="HDOD" evidence="1">
    <location>
        <begin position="131"/>
        <end position="320"/>
    </location>
</feature>
<protein>
    <recommendedName>
        <fullName evidence="1">HDOD domain-containing protein</fullName>
    </recommendedName>
</protein>
<dbReference type="SUPFAM" id="SSF109604">
    <property type="entry name" value="HD-domain/PDEase-like"/>
    <property type="match status" value="1"/>
</dbReference>
<organism evidence="2 3">
    <name type="scientific">Thalassotalea marina</name>
    <dbReference type="NCBI Taxonomy" id="1673741"/>
    <lineage>
        <taxon>Bacteria</taxon>
        <taxon>Pseudomonadati</taxon>
        <taxon>Pseudomonadota</taxon>
        <taxon>Gammaproteobacteria</taxon>
        <taxon>Alteromonadales</taxon>
        <taxon>Colwelliaceae</taxon>
        <taxon>Thalassotalea</taxon>
    </lineage>
</organism>
<evidence type="ECO:0000259" key="1">
    <source>
        <dbReference type="PROSITE" id="PS51833"/>
    </source>
</evidence>
<dbReference type="Proteomes" id="UP000623842">
    <property type="component" value="Unassembled WGS sequence"/>
</dbReference>
<sequence>MKVLLFDSPQKSLSPLVSLLKQQLCQTATASDPISGLKLMQKHKFDIVVIAQHITRTSVENLLKAIALKFPKCIRITVSQDESNTKQLTHYDFKEPIEPFDVINTILSLQDSHKLITKDVVVKSVAKVKSLPTPPKVYMQLNALLKQANADSEKVAEIITQDPSLTAKVLQFSNNTFATPEKPLTSISDAITKMGLDTLCCIVMTAELFSYQPDIPNFSVVDEQLHALATARFAASLVPAHLKQDTMLAGLLHGLGKLVLFEIDQRLTLKYFENNARKSEDILLEQRIFTTDHAQVGAYLLHTWCFPYFLIEAVLNYCRPDKIKNGTFGITQAVYLANAILKEQPLDKLFLEHYQFANQLEQLQEKALRFKQ</sequence>
<dbReference type="Gene3D" id="3.40.50.2300">
    <property type="match status" value="1"/>
</dbReference>
<comment type="caution">
    <text evidence="2">The sequence shown here is derived from an EMBL/GenBank/DDBJ whole genome shotgun (WGS) entry which is preliminary data.</text>
</comment>
<dbReference type="InterPro" id="IPR052340">
    <property type="entry name" value="RNase_Y/CdgJ"/>
</dbReference>
<keyword evidence="3" id="KW-1185">Reference proteome</keyword>
<dbReference type="Pfam" id="PF08668">
    <property type="entry name" value="HDOD"/>
    <property type="match status" value="1"/>
</dbReference>
<dbReference type="PANTHER" id="PTHR33525">
    <property type="match status" value="1"/>
</dbReference>
<dbReference type="Gene3D" id="1.10.3210.10">
    <property type="entry name" value="Hypothetical protein af1432"/>
    <property type="match status" value="1"/>
</dbReference>
<dbReference type="AlphaFoldDB" id="A0A919EJ02"/>
<gene>
    <name evidence="2" type="ORF">GCM10017161_12060</name>
</gene>
<name>A0A919EJ02_9GAMM</name>
<evidence type="ECO:0000313" key="3">
    <source>
        <dbReference type="Proteomes" id="UP000623842"/>
    </source>
</evidence>